<dbReference type="EMBL" id="LR699554">
    <property type="protein sequence ID" value="VVD32105.1"/>
    <property type="molecule type" value="Genomic_DNA"/>
</dbReference>
<evidence type="ECO:0000313" key="1">
    <source>
        <dbReference type="EMBL" id="VVD32105.1"/>
    </source>
</evidence>
<keyword evidence="2" id="KW-1185">Reference proteome</keyword>
<protein>
    <submittedName>
        <fullName evidence="1">Uncharacterized protein</fullName>
    </submittedName>
</protein>
<gene>
    <name evidence="1" type="ORF">PDMSB3_0807</name>
</gene>
<accession>A0A5Q4YVL9</accession>
<reference evidence="1 2" key="1">
    <citation type="submission" date="2019-08" db="EMBL/GenBank/DDBJ databases">
        <authorList>
            <person name="Herpell B J."/>
        </authorList>
    </citation>
    <scope>NUCLEOTIDE SEQUENCE [LARGE SCALE GENOMIC DNA]</scope>
    <source>
        <strain evidence="2">Msb3</strain>
    </source>
</reference>
<evidence type="ECO:0000313" key="2">
    <source>
        <dbReference type="Proteomes" id="UP000325811"/>
    </source>
</evidence>
<dbReference type="Proteomes" id="UP000325811">
    <property type="component" value="Chromosome II"/>
</dbReference>
<organism evidence="1 2">
    <name type="scientific">Paraburkholderia dioscoreae</name>
    <dbReference type="NCBI Taxonomy" id="2604047"/>
    <lineage>
        <taxon>Bacteria</taxon>
        <taxon>Pseudomonadati</taxon>
        <taxon>Pseudomonadota</taxon>
        <taxon>Betaproteobacteria</taxon>
        <taxon>Burkholderiales</taxon>
        <taxon>Burkholderiaceae</taxon>
        <taxon>Paraburkholderia</taxon>
    </lineage>
</organism>
<dbReference type="AlphaFoldDB" id="A0A5Q4YVL9"/>
<dbReference type="KEGG" id="pdio:PDMSB3_0807.1"/>
<sequence>MGGTDRRPTARRPATLVDGQLRHLESVVEYVTRGDASGGLHSLDHGYWEKRIRALEETYELIAAQRQRVTKLLERLASDAPIALKPRTAA</sequence>
<name>A0A5Q4YVL9_9BURK</name>
<dbReference type="RefSeq" id="WP_007176494.1">
    <property type="nucleotide sequence ID" value="NZ_LR699554.1"/>
</dbReference>
<proteinExistence type="predicted"/>